<dbReference type="InterPro" id="IPR005064">
    <property type="entry name" value="BUG"/>
</dbReference>
<evidence type="ECO:0000256" key="2">
    <source>
        <dbReference type="SAM" id="MobiDB-lite"/>
    </source>
</evidence>
<accession>A0A1Y0ETJ0</accession>
<evidence type="ECO:0000256" key="1">
    <source>
        <dbReference type="ARBA" id="ARBA00006987"/>
    </source>
</evidence>
<dbReference type="PANTHER" id="PTHR42928">
    <property type="entry name" value="TRICARBOXYLATE-BINDING PROTEIN"/>
    <property type="match status" value="1"/>
</dbReference>
<dbReference type="Pfam" id="PF03401">
    <property type="entry name" value="TctC"/>
    <property type="match status" value="1"/>
</dbReference>
<feature type="signal peptide" evidence="3">
    <location>
        <begin position="1"/>
        <end position="49"/>
    </location>
</feature>
<feature type="region of interest" description="Disordered" evidence="2">
    <location>
        <begin position="1"/>
        <end position="21"/>
    </location>
</feature>
<keyword evidence="5" id="KW-1185">Reference proteome</keyword>
<feature type="chain" id="PRO_5012214498" evidence="3">
    <location>
        <begin position="50"/>
        <end position="361"/>
    </location>
</feature>
<dbReference type="PIRSF" id="PIRSF017082">
    <property type="entry name" value="YflP"/>
    <property type="match status" value="1"/>
</dbReference>
<reference evidence="4 5" key="1">
    <citation type="submission" date="2017-05" db="EMBL/GenBank/DDBJ databases">
        <authorList>
            <person name="Song R."/>
            <person name="Chenine A.L."/>
            <person name="Ruprecht R.M."/>
        </authorList>
    </citation>
    <scope>NUCLEOTIDE SEQUENCE [LARGE SCALE GENOMIC DNA]</scope>
    <source>
        <strain evidence="4 5">DSM 26136</strain>
    </source>
</reference>
<dbReference type="InterPro" id="IPR042100">
    <property type="entry name" value="Bug_dom1"/>
</dbReference>
<dbReference type="PANTHER" id="PTHR42928:SF5">
    <property type="entry name" value="BLR1237 PROTEIN"/>
    <property type="match status" value="1"/>
</dbReference>
<keyword evidence="3" id="KW-0732">Signal</keyword>
<dbReference type="RefSeq" id="WP_087284940.1">
    <property type="nucleotide sequence ID" value="NZ_CP021455.1"/>
</dbReference>
<dbReference type="AlphaFoldDB" id="A0A1Y0ETJ0"/>
<evidence type="ECO:0000313" key="4">
    <source>
        <dbReference type="EMBL" id="ARU06984.1"/>
    </source>
</evidence>
<name>A0A1Y0ETJ0_9BURK</name>
<dbReference type="Proteomes" id="UP000196138">
    <property type="component" value="Chromosome"/>
</dbReference>
<evidence type="ECO:0000313" key="5">
    <source>
        <dbReference type="Proteomes" id="UP000196138"/>
    </source>
</evidence>
<gene>
    <name evidence="4" type="ORF">CCO03_18845</name>
</gene>
<dbReference type="Gene3D" id="3.40.190.150">
    <property type="entry name" value="Bordetella uptake gene, domain 1"/>
    <property type="match status" value="1"/>
</dbReference>
<evidence type="ECO:0000256" key="3">
    <source>
        <dbReference type="SAM" id="SignalP"/>
    </source>
</evidence>
<dbReference type="SUPFAM" id="SSF53850">
    <property type="entry name" value="Periplasmic binding protein-like II"/>
    <property type="match status" value="1"/>
</dbReference>
<protein>
    <submittedName>
        <fullName evidence="4">ABC transporter substrate-binding protein</fullName>
    </submittedName>
</protein>
<organism evidence="4 5">
    <name type="scientific">Comamonas serinivorans</name>
    <dbReference type="NCBI Taxonomy" id="1082851"/>
    <lineage>
        <taxon>Bacteria</taxon>
        <taxon>Pseudomonadati</taxon>
        <taxon>Pseudomonadota</taxon>
        <taxon>Betaproteobacteria</taxon>
        <taxon>Burkholderiales</taxon>
        <taxon>Comamonadaceae</taxon>
        <taxon>Comamonas</taxon>
    </lineage>
</organism>
<dbReference type="EMBL" id="CP021455">
    <property type="protein sequence ID" value="ARU06984.1"/>
    <property type="molecule type" value="Genomic_DNA"/>
</dbReference>
<sequence length="361" mass="37650">MTPCPVTPAAAPPRTPAGARRTTLGAWPRTRRCASLVLASLLGCGLALAQATPPAQPAAPSSEARWPAKPIRIVVGFAPGGTTDVMARLVGKALSDQLGQPVVIDNKPGASGNIAVAEVARAAPDGHSFLVAPTTVETANPSLFKAQVNPARDLVPVAGMGKTQMYLVTKPGLPARNVGELVKLAQQPGQQLAFASAGTGTAPHLACELFKQATRVNFVHAPYRGAAPALQDVVAGQADFVCDPGIAFQHIRSGKVRLLAIVSSKRSPFFPEVPTVAEQGFAGADLDIWFGLWAPRGTPPELVRRMDAAVAKALADATVNARYGELGAETVALSTPAFKAKLAEERQLLSGLIERQNIRPD</sequence>
<dbReference type="OrthoDB" id="8678477at2"/>
<comment type="similarity">
    <text evidence="1">Belongs to the UPF0065 (bug) family.</text>
</comment>
<proteinExistence type="inferred from homology"/>
<dbReference type="KEGG" id="cser:CCO03_18845"/>
<dbReference type="Gene3D" id="3.40.190.10">
    <property type="entry name" value="Periplasmic binding protein-like II"/>
    <property type="match status" value="1"/>
</dbReference>
<dbReference type="CDD" id="cd07012">
    <property type="entry name" value="PBP2_Bug_TTT"/>
    <property type="match status" value="1"/>
</dbReference>